<keyword evidence="3 8" id="KW-1134">Transmembrane beta strand</keyword>
<keyword evidence="13" id="KW-1185">Reference proteome</keyword>
<dbReference type="InterPro" id="IPR012910">
    <property type="entry name" value="Plug_dom"/>
</dbReference>
<comment type="similarity">
    <text evidence="8 9">Belongs to the TonB-dependent receptor family.</text>
</comment>
<dbReference type="EMBL" id="JJMP01000010">
    <property type="protein sequence ID" value="RYC50334.1"/>
    <property type="molecule type" value="Genomic_DNA"/>
</dbReference>
<feature type="domain" description="TonB-dependent receptor plug" evidence="11">
    <location>
        <begin position="214"/>
        <end position="337"/>
    </location>
</feature>
<dbReference type="Proteomes" id="UP000290261">
    <property type="component" value="Unassembled WGS sequence"/>
</dbReference>
<protein>
    <submittedName>
        <fullName evidence="12">Membrane protein</fullName>
    </submittedName>
</protein>
<evidence type="ECO:0000256" key="6">
    <source>
        <dbReference type="ARBA" id="ARBA00023136"/>
    </source>
</evidence>
<evidence type="ECO:0000313" key="13">
    <source>
        <dbReference type="Proteomes" id="UP000290261"/>
    </source>
</evidence>
<dbReference type="Pfam" id="PF00593">
    <property type="entry name" value="TonB_dep_Rec_b-barrel"/>
    <property type="match status" value="1"/>
</dbReference>
<evidence type="ECO:0000256" key="8">
    <source>
        <dbReference type="PROSITE-ProRule" id="PRU01360"/>
    </source>
</evidence>
<dbReference type="SUPFAM" id="SSF56935">
    <property type="entry name" value="Porins"/>
    <property type="match status" value="1"/>
</dbReference>
<dbReference type="InterPro" id="IPR039426">
    <property type="entry name" value="TonB-dep_rcpt-like"/>
</dbReference>
<dbReference type="InterPro" id="IPR037066">
    <property type="entry name" value="Plug_dom_sf"/>
</dbReference>
<evidence type="ECO:0000259" key="10">
    <source>
        <dbReference type="Pfam" id="PF00593"/>
    </source>
</evidence>
<sequence>MKTFTFLFCTLAFALGPKEGFSQDADILIAKDRMLSAKQVFKLMNKQADYKFIYRNDLLEDAPEVPVKQGVVKAKHLLDMLLTPIDFTYEFTTNNTIVVRKREKSEVKVEESKVETVERLQQQVSGTILDQQGIPLAGANIIEKGTTNGTQTDFDGNYAISVDDNAVLVISYIGFQTQEIPVNGQSTIDITLVEDANQLSEVIVTALGIQKTRKSLTYAAQDIDSDELNRVKQTNPMNSLSGKVAGVAITRSSSGVGGSVKVTLRGNNSFGNNQPLYVVDGVPLSNPTASQPTSTFGGGRDGGDALSLINPDDIESLTVLKGASASALYGNAGLNGVILITTKKGRDGTFKVDFSSNITVDRAAYMIDFSDAAQQNVDDFLETGVNNINSVSLSGGTEKAQTYFSYSNSFASGILPDNTLKQHTINLRETAKFFDDVLTMNASIMASTQQIRNRAVSGFYFNPLVGTYVFPTADGRLSDYADFEEYNPDRNIQVQRWVRPLSDIEQNPYWIVYRNPREDTNRKLLASLNLNFKVNDWLSIQTRGTYDQSLLDFERKAYASTQATLAHENGSYTFNKQDIRQLYGDIIANINYDITETLSFTANVGGSVKRNTTEILNADSGSQGGLQFANVFTLQNFNANSQVALSQTSLNRQINSVFASTTFGYDEKIFIDLTARNDWSSTLPPENNSFFYPSVGLTGVLSEMFDFGEKISFAKVRGSYAEVGNDFSPNQINPNRTILFGNGISPTDPIRPFPGTTPKPEKQKSFELGTEWRFFNNRLGFDVGYYNTKTVNQYFPFPTSVAVIGAPNAGLNSGEIVNRGIEATVFATPIQSEDFRWKTTLNFARNKNVVESIYDGTVADGLIEPTYFTLSGAGNNSFASYLVEGGSFGDIYGRVVKRDEQGRPVVVDGGLVENDQNSDNVIEGLEKVGNANPDFTLGWNNSFSYKNFSVDFLIDGKFGGETMSMTQAAVEGLSNNTARETANGAIEVVDINGNPETWTAQQYYGAAGGRNGFTGEYVYSATNVRLAELALGYTFDLGEESFFSNVSASLVGSNLFFFYKDAPHDPNVSLSTGNALQGVDVLGLPSTRSTGLNVKLTF</sequence>
<dbReference type="Gene3D" id="2.60.40.1120">
    <property type="entry name" value="Carboxypeptidase-like, regulatory domain"/>
    <property type="match status" value="1"/>
</dbReference>
<keyword evidence="2 8" id="KW-0813">Transport</keyword>
<dbReference type="Gene3D" id="2.40.170.20">
    <property type="entry name" value="TonB-dependent receptor, beta-barrel domain"/>
    <property type="match status" value="1"/>
</dbReference>
<name>A0A444VHV4_9FLAO</name>
<dbReference type="RefSeq" id="WP_242502188.1">
    <property type="nucleotide sequence ID" value="NZ_ML142914.1"/>
</dbReference>
<dbReference type="InterPro" id="IPR036942">
    <property type="entry name" value="Beta-barrel_TonB_sf"/>
</dbReference>
<dbReference type="AlphaFoldDB" id="A0A444VHV4"/>
<comment type="caution">
    <text evidence="12">The sequence shown here is derived from an EMBL/GenBank/DDBJ whole genome shotgun (WGS) entry which is preliminary data.</text>
</comment>
<reference evidence="12 13" key="1">
    <citation type="submission" date="2014-04" db="EMBL/GenBank/DDBJ databases">
        <title>Whole genome of Muricauda olearia.</title>
        <authorList>
            <person name="Zhang X.-H."/>
            <person name="Tang K."/>
        </authorList>
    </citation>
    <scope>NUCLEOTIDE SEQUENCE [LARGE SCALE GENOMIC DNA]</scope>
    <source>
        <strain evidence="12 13">Th120</strain>
    </source>
</reference>
<keyword evidence="5 9" id="KW-0798">TonB box</keyword>
<dbReference type="Pfam" id="PF13715">
    <property type="entry name" value="CarbopepD_reg_2"/>
    <property type="match status" value="1"/>
</dbReference>
<evidence type="ECO:0000256" key="3">
    <source>
        <dbReference type="ARBA" id="ARBA00022452"/>
    </source>
</evidence>
<comment type="subcellular location">
    <subcellularLocation>
        <location evidence="1 8">Cell outer membrane</location>
        <topology evidence="1 8">Multi-pass membrane protein</topology>
    </subcellularLocation>
</comment>
<dbReference type="FunFam" id="2.60.40.1120:FF:000003">
    <property type="entry name" value="Outer membrane protein Omp121"/>
    <property type="match status" value="1"/>
</dbReference>
<dbReference type="SUPFAM" id="SSF49464">
    <property type="entry name" value="Carboxypeptidase regulatory domain-like"/>
    <property type="match status" value="1"/>
</dbReference>
<proteinExistence type="inferred from homology"/>
<evidence type="ECO:0000256" key="9">
    <source>
        <dbReference type="RuleBase" id="RU003357"/>
    </source>
</evidence>
<keyword evidence="7 8" id="KW-0998">Cell outer membrane</keyword>
<keyword evidence="6 8" id="KW-0472">Membrane</keyword>
<evidence type="ECO:0000313" key="12">
    <source>
        <dbReference type="EMBL" id="RYC50334.1"/>
    </source>
</evidence>
<keyword evidence="4 8" id="KW-0812">Transmembrane</keyword>
<dbReference type="InterPro" id="IPR023997">
    <property type="entry name" value="TonB-dep_OMP_SusC/RagA_CS"/>
</dbReference>
<feature type="domain" description="TonB-dependent receptor-like beta-barrel" evidence="10">
    <location>
        <begin position="475"/>
        <end position="870"/>
    </location>
</feature>
<evidence type="ECO:0000256" key="7">
    <source>
        <dbReference type="ARBA" id="ARBA00023237"/>
    </source>
</evidence>
<evidence type="ECO:0000256" key="4">
    <source>
        <dbReference type="ARBA" id="ARBA00022692"/>
    </source>
</evidence>
<evidence type="ECO:0000256" key="1">
    <source>
        <dbReference type="ARBA" id="ARBA00004571"/>
    </source>
</evidence>
<dbReference type="NCBIfam" id="TIGR04057">
    <property type="entry name" value="SusC_RagA_signa"/>
    <property type="match status" value="1"/>
</dbReference>
<dbReference type="InterPro" id="IPR000531">
    <property type="entry name" value="Beta-barrel_TonB"/>
</dbReference>
<organism evidence="12 13">
    <name type="scientific">Flagellimonas olearia</name>
    <dbReference type="NCBI Taxonomy" id="552546"/>
    <lineage>
        <taxon>Bacteria</taxon>
        <taxon>Pseudomonadati</taxon>
        <taxon>Bacteroidota</taxon>
        <taxon>Flavobacteriia</taxon>
        <taxon>Flavobacteriales</taxon>
        <taxon>Flavobacteriaceae</taxon>
        <taxon>Flagellimonas</taxon>
    </lineage>
</organism>
<dbReference type="GO" id="GO:0009279">
    <property type="term" value="C:cell outer membrane"/>
    <property type="evidence" value="ECO:0007669"/>
    <property type="project" value="UniProtKB-SubCell"/>
</dbReference>
<gene>
    <name evidence="12" type="ORF">DN53_05255</name>
</gene>
<dbReference type="Gene3D" id="2.170.130.10">
    <property type="entry name" value="TonB-dependent receptor, plug domain"/>
    <property type="match status" value="1"/>
</dbReference>
<dbReference type="InterPro" id="IPR008969">
    <property type="entry name" value="CarboxyPept-like_regulatory"/>
</dbReference>
<dbReference type="PROSITE" id="PS52016">
    <property type="entry name" value="TONB_DEPENDENT_REC_3"/>
    <property type="match status" value="1"/>
</dbReference>
<evidence type="ECO:0000259" key="11">
    <source>
        <dbReference type="Pfam" id="PF07715"/>
    </source>
</evidence>
<dbReference type="Pfam" id="PF07715">
    <property type="entry name" value="Plug"/>
    <property type="match status" value="1"/>
</dbReference>
<accession>A0A444VHV4</accession>
<evidence type="ECO:0000256" key="5">
    <source>
        <dbReference type="ARBA" id="ARBA00023077"/>
    </source>
</evidence>
<evidence type="ECO:0000256" key="2">
    <source>
        <dbReference type="ARBA" id="ARBA00022448"/>
    </source>
</evidence>